<protein>
    <recommendedName>
        <fullName evidence="3">Thymidylate synthase</fullName>
    </recommendedName>
</protein>
<evidence type="ECO:0008006" key="3">
    <source>
        <dbReference type="Google" id="ProtNLM"/>
    </source>
</evidence>
<name>A0ABW1ZA11_9BACT</name>
<evidence type="ECO:0000313" key="1">
    <source>
        <dbReference type="EMBL" id="MFC6645551.1"/>
    </source>
</evidence>
<reference evidence="2" key="1">
    <citation type="journal article" date="2019" name="Int. J. Syst. Evol. Microbiol.">
        <title>The Global Catalogue of Microorganisms (GCM) 10K type strain sequencing project: providing services to taxonomists for standard genome sequencing and annotation.</title>
        <authorList>
            <consortium name="The Broad Institute Genomics Platform"/>
            <consortium name="The Broad Institute Genome Sequencing Center for Infectious Disease"/>
            <person name="Wu L."/>
            <person name="Ma J."/>
        </authorList>
    </citation>
    <scope>NUCLEOTIDE SEQUENCE [LARGE SCALE GENOMIC DNA]</scope>
    <source>
        <strain evidence="2">CGMCC 1.16026</strain>
    </source>
</reference>
<dbReference type="InterPro" id="IPR036926">
    <property type="entry name" value="Thymidate_synth/dCMP_Mease_sf"/>
</dbReference>
<dbReference type="Proteomes" id="UP001596391">
    <property type="component" value="Unassembled WGS sequence"/>
</dbReference>
<organism evidence="1 2">
    <name type="scientific">Granulicella cerasi</name>
    <dbReference type="NCBI Taxonomy" id="741063"/>
    <lineage>
        <taxon>Bacteria</taxon>
        <taxon>Pseudomonadati</taxon>
        <taxon>Acidobacteriota</taxon>
        <taxon>Terriglobia</taxon>
        <taxon>Terriglobales</taxon>
        <taxon>Acidobacteriaceae</taxon>
        <taxon>Granulicella</taxon>
    </lineage>
</organism>
<accession>A0ABW1ZA11</accession>
<sequence length="269" mass="29972">MSILHTVEDKTCTSTWLRAAELLASQDDATLYNVILGIASPDKVTPEDFELHEVLNAFLVSKDQYPLSSIAGTIFPAGHYLHGGAKAVFDEFPALYPKMKESWGTYAHRMLDRTVIADERNSSMLEILVEKLKKQKKKGRMRAAYEMDLLNGEVEMDVALYQPAADCDRTLGQPCLTHLSFKLHPDDRLSLTALYRSHFYVQKTLGNLLGLSQLMCFIAEQVGLTIGPLVCHSTLAQLEHGGNTGWKLQDVQSLLKNCRQACSSPVLMV</sequence>
<evidence type="ECO:0000313" key="2">
    <source>
        <dbReference type="Proteomes" id="UP001596391"/>
    </source>
</evidence>
<comment type="caution">
    <text evidence="1">The sequence shown here is derived from an EMBL/GenBank/DDBJ whole genome shotgun (WGS) entry which is preliminary data.</text>
</comment>
<dbReference type="RefSeq" id="WP_263371912.1">
    <property type="nucleotide sequence ID" value="NZ_JAGSYD010000003.1"/>
</dbReference>
<proteinExistence type="predicted"/>
<keyword evidence="2" id="KW-1185">Reference proteome</keyword>
<dbReference type="SUPFAM" id="SSF55831">
    <property type="entry name" value="Thymidylate synthase/dCMP hydroxymethylase"/>
    <property type="match status" value="1"/>
</dbReference>
<dbReference type="Gene3D" id="3.30.572.10">
    <property type="entry name" value="Thymidylate synthase/dCMP hydroxymethylase domain"/>
    <property type="match status" value="1"/>
</dbReference>
<dbReference type="EMBL" id="JBHSWI010000001">
    <property type="protein sequence ID" value="MFC6645551.1"/>
    <property type="molecule type" value="Genomic_DNA"/>
</dbReference>
<gene>
    <name evidence="1" type="ORF">ACFQBQ_08130</name>
</gene>